<evidence type="ECO:0000313" key="4">
    <source>
        <dbReference type="Proteomes" id="UP001500840"/>
    </source>
</evidence>
<feature type="compositionally biased region" description="Low complexity" evidence="1">
    <location>
        <begin position="366"/>
        <end position="375"/>
    </location>
</feature>
<accession>A0ABP8NEM2</accession>
<sequence>MIHRATTHIDSSHPHSHERLVALFLAMLVAAMGYFGVQVHGQEAKFDTIPMNDAFKKESTVKRMERAAGSFASHRGDINAFADKRVAEVYFRTYLPAKMTQPDALEEVSQSVQEMMGYLSRAQRGGAPAGTEILKWVFYGMKPVAEGNYAPIARINATLVLGRLDMVPADLLKQQPPVPLSSSLPILINLYEDENNAEGIRAAALHGIRRYVTYGFSRLNDNQRTKITQLMTELLDAPAPPNRSEKAHAFLQRYAVDILDYARTSASPDLAKKLVSISTDQSRPNMIAVYSAARAGKMKELKGQVASPSDVLESWSARVWLALQDEVKRLKSLERPRQAAIQPSTPDSHLRLTDEPPKPTGGRMGMDGMDGMEGSDPGMMASGGMESDMGMDMGMDASYGMEGDMGMDMMEGYGMGMTMAPVAIPQKPEVTASRKRLLHIIQQLHVGASGAPSLGIPKTPAGLLASVDAKDKVIVEEWLAAMQGVVEALNDQSKSDEPLFIEGLTVQIEVLKDMAGPTAIEIERAKAKEMELAGIAVDVDAAVIEPSLEEAANIAKPAAIDAAAVAAPAPPAAPAEAADDADALPSLDDLQ</sequence>
<protein>
    <recommendedName>
        <fullName evidence="5">Secreted protein</fullName>
    </recommendedName>
</protein>
<feature type="transmembrane region" description="Helical" evidence="2">
    <location>
        <begin position="20"/>
        <end position="37"/>
    </location>
</feature>
<keyword evidence="2" id="KW-1133">Transmembrane helix</keyword>
<dbReference type="EMBL" id="BAABGA010000082">
    <property type="protein sequence ID" value="GAA4466085.1"/>
    <property type="molecule type" value="Genomic_DNA"/>
</dbReference>
<evidence type="ECO:0000313" key="3">
    <source>
        <dbReference type="EMBL" id="GAA4466085.1"/>
    </source>
</evidence>
<organism evidence="3 4">
    <name type="scientific">Novipirellula rosea</name>
    <dbReference type="NCBI Taxonomy" id="1031540"/>
    <lineage>
        <taxon>Bacteria</taxon>
        <taxon>Pseudomonadati</taxon>
        <taxon>Planctomycetota</taxon>
        <taxon>Planctomycetia</taxon>
        <taxon>Pirellulales</taxon>
        <taxon>Pirellulaceae</taxon>
        <taxon>Novipirellula</taxon>
    </lineage>
</organism>
<gene>
    <name evidence="3" type="ORF">GCM10023156_54430</name>
</gene>
<proteinExistence type="predicted"/>
<dbReference type="RefSeq" id="WP_345326940.1">
    <property type="nucleotide sequence ID" value="NZ_BAABGA010000082.1"/>
</dbReference>
<reference evidence="4" key="1">
    <citation type="journal article" date="2019" name="Int. J. Syst. Evol. Microbiol.">
        <title>The Global Catalogue of Microorganisms (GCM) 10K type strain sequencing project: providing services to taxonomists for standard genome sequencing and annotation.</title>
        <authorList>
            <consortium name="The Broad Institute Genomics Platform"/>
            <consortium name="The Broad Institute Genome Sequencing Center for Infectious Disease"/>
            <person name="Wu L."/>
            <person name="Ma J."/>
        </authorList>
    </citation>
    <scope>NUCLEOTIDE SEQUENCE [LARGE SCALE GENOMIC DNA]</scope>
    <source>
        <strain evidence="4">JCM 17759</strain>
    </source>
</reference>
<dbReference type="Proteomes" id="UP001500840">
    <property type="component" value="Unassembled WGS sequence"/>
</dbReference>
<keyword evidence="2" id="KW-0472">Membrane</keyword>
<keyword evidence="2" id="KW-0812">Transmembrane</keyword>
<evidence type="ECO:0000256" key="1">
    <source>
        <dbReference type="SAM" id="MobiDB-lite"/>
    </source>
</evidence>
<comment type="caution">
    <text evidence="3">The sequence shown here is derived from an EMBL/GenBank/DDBJ whole genome shotgun (WGS) entry which is preliminary data.</text>
</comment>
<name>A0ABP8NEM2_9BACT</name>
<feature type="compositionally biased region" description="Basic and acidic residues" evidence="1">
    <location>
        <begin position="348"/>
        <end position="357"/>
    </location>
</feature>
<evidence type="ECO:0000256" key="2">
    <source>
        <dbReference type="SAM" id="Phobius"/>
    </source>
</evidence>
<evidence type="ECO:0008006" key="5">
    <source>
        <dbReference type="Google" id="ProtNLM"/>
    </source>
</evidence>
<keyword evidence="4" id="KW-1185">Reference proteome</keyword>
<feature type="region of interest" description="Disordered" evidence="1">
    <location>
        <begin position="569"/>
        <end position="591"/>
    </location>
</feature>
<feature type="region of interest" description="Disordered" evidence="1">
    <location>
        <begin position="334"/>
        <end position="375"/>
    </location>
</feature>